<keyword evidence="5" id="KW-0677">Repeat</keyword>
<dbReference type="Gene3D" id="3.40.20.10">
    <property type="entry name" value="Severin"/>
    <property type="match status" value="6"/>
</dbReference>
<feature type="domain" description="Gelsolin-like" evidence="11">
    <location>
        <begin position="553"/>
        <end position="597"/>
    </location>
</feature>
<feature type="domain" description="Gelsolin-like" evidence="11">
    <location>
        <begin position="174"/>
        <end position="245"/>
    </location>
</feature>
<evidence type="ECO:0000256" key="2">
    <source>
        <dbReference type="ARBA" id="ARBA00008418"/>
    </source>
</evidence>
<evidence type="ECO:0000259" key="11">
    <source>
        <dbReference type="Pfam" id="PF00626"/>
    </source>
</evidence>
<dbReference type="AlphaFoldDB" id="A0A9P0HHX9"/>
<dbReference type="FunFam" id="3.40.20.10:FF:000002">
    <property type="entry name" value="Gelsolin"/>
    <property type="match status" value="1"/>
</dbReference>
<proteinExistence type="inferred from homology"/>
<dbReference type="GO" id="GO:0005737">
    <property type="term" value="C:cytoplasm"/>
    <property type="evidence" value="ECO:0007669"/>
    <property type="project" value="TreeGrafter"/>
</dbReference>
<evidence type="ECO:0000256" key="9">
    <source>
        <dbReference type="ARBA" id="ARBA00055420"/>
    </source>
</evidence>
<dbReference type="PANTHER" id="PTHR11977:SF123">
    <property type="entry name" value="GELSOLIN"/>
    <property type="match status" value="1"/>
</dbReference>
<dbReference type="PANTHER" id="PTHR11977">
    <property type="entry name" value="VILLIN"/>
    <property type="match status" value="1"/>
</dbReference>
<dbReference type="SUPFAM" id="SSF55753">
    <property type="entry name" value="Actin depolymerizing proteins"/>
    <property type="match status" value="6"/>
</dbReference>
<evidence type="ECO:0000256" key="1">
    <source>
        <dbReference type="ARBA" id="ARBA00004245"/>
    </source>
</evidence>
<feature type="domain" description="Gelsolin-like" evidence="11">
    <location>
        <begin position="51"/>
        <end position="134"/>
    </location>
</feature>
<evidence type="ECO:0000313" key="13">
    <source>
        <dbReference type="Proteomes" id="UP001152798"/>
    </source>
</evidence>
<keyword evidence="7" id="KW-0009">Actin-binding</keyword>
<dbReference type="CDD" id="cd11290">
    <property type="entry name" value="gelsolin_S1_like"/>
    <property type="match status" value="1"/>
</dbReference>
<dbReference type="PRINTS" id="PR00597">
    <property type="entry name" value="GELSOLIN"/>
</dbReference>
<feature type="domain" description="Gelsolin-like" evidence="11">
    <location>
        <begin position="658"/>
        <end position="729"/>
    </location>
</feature>
<keyword evidence="13" id="KW-1185">Reference proteome</keyword>
<name>A0A9P0HHX9_NEZVI</name>
<dbReference type="GO" id="GO:0051014">
    <property type="term" value="P:actin filament severing"/>
    <property type="evidence" value="ECO:0007669"/>
    <property type="project" value="TreeGrafter"/>
</dbReference>
<protein>
    <recommendedName>
        <fullName evidence="11">Gelsolin-like domain-containing protein</fullName>
    </recommendedName>
</protein>
<dbReference type="Proteomes" id="UP001152798">
    <property type="component" value="Chromosome 5"/>
</dbReference>
<dbReference type="InterPro" id="IPR007122">
    <property type="entry name" value="Villin/Gelsolin"/>
</dbReference>
<dbReference type="Pfam" id="PF00626">
    <property type="entry name" value="Gelsolin"/>
    <property type="match status" value="6"/>
</dbReference>
<evidence type="ECO:0000256" key="10">
    <source>
        <dbReference type="SAM" id="SignalP"/>
    </source>
</evidence>
<comment type="subcellular location">
    <subcellularLocation>
        <location evidence="1">Cytoplasm</location>
        <location evidence="1">Cytoskeleton</location>
    </subcellularLocation>
</comment>
<dbReference type="InterPro" id="IPR029006">
    <property type="entry name" value="ADF-H/Gelsolin-like_dom_sf"/>
</dbReference>
<evidence type="ECO:0000256" key="5">
    <source>
        <dbReference type="ARBA" id="ARBA00022737"/>
    </source>
</evidence>
<dbReference type="FunFam" id="3.40.20.10:FF:000001">
    <property type="entry name" value="Gelsolin"/>
    <property type="match status" value="1"/>
</dbReference>
<dbReference type="GO" id="GO:0015629">
    <property type="term" value="C:actin cytoskeleton"/>
    <property type="evidence" value="ECO:0007669"/>
    <property type="project" value="TreeGrafter"/>
</dbReference>
<feature type="signal peptide" evidence="10">
    <location>
        <begin position="1"/>
        <end position="20"/>
    </location>
</feature>
<gene>
    <name evidence="12" type="ORF">NEZAVI_LOCUS11193</name>
</gene>
<evidence type="ECO:0000256" key="7">
    <source>
        <dbReference type="ARBA" id="ARBA00023203"/>
    </source>
</evidence>
<dbReference type="GO" id="GO:0051015">
    <property type="term" value="F:actin filament binding"/>
    <property type="evidence" value="ECO:0007669"/>
    <property type="project" value="InterPro"/>
</dbReference>
<dbReference type="GO" id="GO:0005546">
    <property type="term" value="F:phosphatidylinositol-4,5-bisphosphate binding"/>
    <property type="evidence" value="ECO:0007669"/>
    <property type="project" value="TreeGrafter"/>
</dbReference>
<dbReference type="GO" id="GO:0051016">
    <property type="term" value="P:barbed-end actin filament capping"/>
    <property type="evidence" value="ECO:0007669"/>
    <property type="project" value="TreeGrafter"/>
</dbReference>
<dbReference type="FunFam" id="3.40.20.10:FF:000005">
    <property type="entry name" value="Gelsolin"/>
    <property type="match status" value="1"/>
</dbReference>
<dbReference type="CDD" id="cd11288">
    <property type="entry name" value="gelsolin_S5_like"/>
    <property type="match status" value="1"/>
</dbReference>
<dbReference type="CDD" id="cd11291">
    <property type="entry name" value="gelsolin_S6_like"/>
    <property type="match status" value="1"/>
</dbReference>
<comment type="similarity">
    <text evidence="2">Belongs to the villin/gelsolin family.</text>
</comment>
<dbReference type="CDD" id="cd11292">
    <property type="entry name" value="gelsolin_S3_like"/>
    <property type="match status" value="1"/>
</dbReference>
<evidence type="ECO:0000256" key="3">
    <source>
        <dbReference type="ARBA" id="ARBA00022467"/>
    </source>
</evidence>
<feature type="chain" id="PRO_5040179955" description="Gelsolin-like domain-containing protein" evidence="10">
    <location>
        <begin position="21"/>
        <end position="758"/>
    </location>
</feature>
<feature type="domain" description="Gelsolin-like" evidence="11">
    <location>
        <begin position="425"/>
        <end position="507"/>
    </location>
</feature>
<evidence type="ECO:0000313" key="12">
    <source>
        <dbReference type="EMBL" id="CAH1402361.1"/>
    </source>
</evidence>
<sequence>MMGRLTSALALLVVASVAFGAKAPSKTVMHPAFSNAGRKEGIEIWRIVSFEPQPVDKKEFGKFYEGDSYILLHSKEDKSKKGTFTWDIYFWLGSKTSQDESGAAAILSVELDDSLGGGPVQHREVQEHESQQFLSLFKPAGIRYVPGGAASGFQHVDINAPGEKKLYQVKGKKNIRVKQVAVDIKSMNKGDCFILDTGREIYVYVGPKAKGTEKIKAASAANQIRDQDHAGRAHVTVIDASSSQTEVQKFFSELGSGSANQVPNEPPADDDQEFERNLDATVALYKVSDAGGKLVSEKISEKPLKKSMLKSEDCFILDTLTSGIYVWVGKGSTTQEKVKALELGQNFIASNKYPSWTKMQRIVELAEPSAFREYFSDWSNAQLTSGIGRGSSSPRKGRSIRQCGLAKGFMPDEGKGETEIWRVEKFKLAPVPPTKYGIFFSGDSYVIKYSYDTPTGRKHVIYYWQGKDSTNDEKAVAALEAVRLDNEVGGKAIQVRVEQGNEPSHFLKMFHGNMIALQGGIKSGFRNVNDSDSYDTDGVRLFQVSGSCEDDIKVIQVPEVTASLNTNDVFLLETPSKAYLWVGLGCNHAEEAIGQKVKSKMCANKELNVLREGEEPTDFWEILGGKGAYTTELEESTTQLQTRLFHCYMNSYGRIKIEEIPNFSQEDMNADDVMILDAGDAVYVWIGNDASSEEKTNAYELVKNYLRNKQRTENAVITIKQGKEPQHFLNFFETWDDEYWTKQPSLDALRINEIQDSF</sequence>
<organism evidence="12 13">
    <name type="scientific">Nezara viridula</name>
    <name type="common">Southern green stink bug</name>
    <name type="synonym">Cimex viridulus</name>
    <dbReference type="NCBI Taxonomy" id="85310"/>
    <lineage>
        <taxon>Eukaryota</taxon>
        <taxon>Metazoa</taxon>
        <taxon>Ecdysozoa</taxon>
        <taxon>Arthropoda</taxon>
        <taxon>Hexapoda</taxon>
        <taxon>Insecta</taxon>
        <taxon>Pterygota</taxon>
        <taxon>Neoptera</taxon>
        <taxon>Paraneoptera</taxon>
        <taxon>Hemiptera</taxon>
        <taxon>Heteroptera</taxon>
        <taxon>Panheteroptera</taxon>
        <taxon>Pentatomomorpha</taxon>
        <taxon>Pentatomoidea</taxon>
        <taxon>Pentatomidae</taxon>
        <taxon>Pentatominae</taxon>
        <taxon>Nezara</taxon>
    </lineage>
</organism>
<keyword evidence="4" id="KW-0963">Cytoplasm</keyword>
<dbReference type="CDD" id="cd11289">
    <property type="entry name" value="gelsolin_S2_like"/>
    <property type="match status" value="1"/>
</dbReference>
<keyword evidence="8" id="KW-0206">Cytoskeleton</keyword>
<evidence type="ECO:0000256" key="6">
    <source>
        <dbReference type="ARBA" id="ARBA00022837"/>
    </source>
</evidence>
<dbReference type="OrthoDB" id="6375767at2759"/>
<dbReference type="SMART" id="SM00262">
    <property type="entry name" value="GEL"/>
    <property type="match status" value="6"/>
</dbReference>
<keyword evidence="10" id="KW-0732">Signal</keyword>
<dbReference type="InterPro" id="IPR007123">
    <property type="entry name" value="Gelsolin-like_dom"/>
</dbReference>
<feature type="domain" description="Gelsolin-like" evidence="11">
    <location>
        <begin position="301"/>
        <end position="371"/>
    </location>
</feature>
<reference evidence="12" key="1">
    <citation type="submission" date="2022-01" db="EMBL/GenBank/DDBJ databases">
        <authorList>
            <person name="King R."/>
        </authorList>
    </citation>
    <scope>NUCLEOTIDE SEQUENCE</scope>
</reference>
<accession>A0A9P0HHX9</accession>
<comment type="function">
    <text evidence="9">Calcium-regulated, actin-modulating protein that binds to the plus (or barbed) ends of actin monomers or filaments, preventing monomer exchange (end-blocking or capping). It can promote the assembly of monomers into filaments (nucleation) as well as sever filaments already formed.</text>
</comment>
<keyword evidence="6" id="KW-0106">Calcium</keyword>
<dbReference type="CDD" id="cd11293">
    <property type="entry name" value="gelsolin_S4_like"/>
    <property type="match status" value="1"/>
</dbReference>
<keyword evidence="3" id="KW-0117">Actin capping</keyword>
<evidence type="ECO:0000256" key="4">
    <source>
        <dbReference type="ARBA" id="ARBA00022490"/>
    </source>
</evidence>
<dbReference type="GO" id="GO:0008154">
    <property type="term" value="P:actin polymerization or depolymerization"/>
    <property type="evidence" value="ECO:0007669"/>
    <property type="project" value="TreeGrafter"/>
</dbReference>
<dbReference type="EMBL" id="OV725081">
    <property type="protein sequence ID" value="CAH1402361.1"/>
    <property type="molecule type" value="Genomic_DNA"/>
</dbReference>
<evidence type="ECO:0000256" key="8">
    <source>
        <dbReference type="ARBA" id="ARBA00023212"/>
    </source>
</evidence>